<evidence type="ECO:0000313" key="2">
    <source>
        <dbReference type="EMBL" id="KZP08409.1"/>
    </source>
</evidence>
<feature type="compositionally biased region" description="Basic and acidic residues" evidence="1">
    <location>
        <begin position="43"/>
        <end position="70"/>
    </location>
</feature>
<name>A0A165XCF5_9AGAM</name>
<protein>
    <submittedName>
        <fullName evidence="2">Uncharacterized protein</fullName>
    </submittedName>
</protein>
<keyword evidence="3" id="KW-1185">Reference proteome</keyword>
<dbReference type="AlphaFoldDB" id="A0A165XCF5"/>
<feature type="compositionally biased region" description="Polar residues" evidence="1">
    <location>
        <begin position="15"/>
        <end position="25"/>
    </location>
</feature>
<evidence type="ECO:0000313" key="3">
    <source>
        <dbReference type="Proteomes" id="UP000076532"/>
    </source>
</evidence>
<gene>
    <name evidence="2" type="ORF">FIBSPDRAFT_995675</name>
</gene>
<evidence type="ECO:0000256" key="1">
    <source>
        <dbReference type="SAM" id="MobiDB-lite"/>
    </source>
</evidence>
<organism evidence="2 3">
    <name type="scientific">Athelia psychrophila</name>
    <dbReference type="NCBI Taxonomy" id="1759441"/>
    <lineage>
        <taxon>Eukaryota</taxon>
        <taxon>Fungi</taxon>
        <taxon>Dikarya</taxon>
        <taxon>Basidiomycota</taxon>
        <taxon>Agaricomycotina</taxon>
        <taxon>Agaricomycetes</taxon>
        <taxon>Agaricomycetidae</taxon>
        <taxon>Atheliales</taxon>
        <taxon>Atheliaceae</taxon>
        <taxon>Athelia</taxon>
    </lineage>
</organism>
<sequence>MILSERVFCITLFPTATRSINTPQRSIVMERDPNNMETEPTSSEDHNRHEPEKSNTGEKRNEDKGGKEGPGDDYPDATQWMRGAWRERVLNTSTVNTIGERLESEGMHSKHG</sequence>
<dbReference type="Proteomes" id="UP000076532">
    <property type="component" value="Unassembled WGS sequence"/>
</dbReference>
<accession>A0A165XCF5</accession>
<dbReference type="EMBL" id="KV417722">
    <property type="protein sequence ID" value="KZP08409.1"/>
    <property type="molecule type" value="Genomic_DNA"/>
</dbReference>
<feature type="region of interest" description="Disordered" evidence="1">
    <location>
        <begin position="15"/>
        <end position="80"/>
    </location>
</feature>
<proteinExistence type="predicted"/>
<reference evidence="2 3" key="1">
    <citation type="journal article" date="2016" name="Mol. Biol. Evol.">
        <title>Comparative Genomics of Early-Diverging Mushroom-Forming Fungi Provides Insights into the Origins of Lignocellulose Decay Capabilities.</title>
        <authorList>
            <person name="Nagy L.G."/>
            <person name="Riley R."/>
            <person name="Tritt A."/>
            <person name="Adam C."/>
            <person name="Daum C."/>
            <person name="Floudas D."/>
            <person name="Sun H."/>
            <person name="Yadav J.S."/>
            <person name="Pangilinan J."/>
            <person name="Larsson K.H."/>
            <person name="Matsuura K."/>
            <person name="Barry K."/>
            <person name="Labutti K."/>
            <person name="Kuo R."/>
            <person name="Ohm R.A."/>
            <person name="Bhattacharya S.S."/>
            <person name="Shirouzu T."/>
            <person name="Yoshinaga Y."/>
            <person name="Martin F.M."/>
            <person name="Grigoriev I.V."/>
            <person name="Hibbett D.S."/>
        </authorList>
    </citation>
    <scope>NUCLEOTIDE SEQUENCE [LARGE SCALE GENOMIC DNA]</scope>
    <source>
        <strain evidence="2 3">CBS 109695</strain>
    </source>
</reference>